<protein>
    <submittedName>
        <fullName evidence="4">Putative transcriptional regulator</fullName>
    </submittedName>
</protein>
<dbReference type="EMBL" id="FMYH01000001">
    <property type="protein sequence ID" value="SDB85275.1"/>
    <property type="molecule type" value="Genomic_DNA"/>
</dbReference>
<dbReference type="Proteomes" id="UP000199039">
    <property type="component" value="Unassembled WGS sequence"/>
</dbReference>
<feature type="region of interest" description="Disordered" evidence="2">
    <location>
        <begin position="1"/>
        <end position="24"/>
    </location>
</feature>
<dbReference type="AlphaFoldDB" id="A0A1G6GUB4"/>
<dbReference type="PANTHER" id="PTHR46558">
    <property type="entry name" value="TRACRIPTIONAL REGULATORY PROTEIN-RELATED-RELATED"/>
    <property type="match status" value="1"/>
</dbReference>
<sequence length="83" mass="8868">MRSSATASPEPMQNTLPDLRRAHGLSQDGLARAAGVSRQTIISIEKGRYAPNLALAFTLAQIFGTTIESMFTPDPPDAAPHHP</sequence>
<keyword evidence="1" id="KW-0238">DNA-binding</keyword>
<evidence type="ECO:0000256" key="2">
    <source>
        <dbReference type="SAM" id="MobiDB-lite"/>
    </source>
</evidence>
<name>A0A1G6GUB4_9MICO</name>
<dbReference type="SMART" id="SM00530">
    <property type="entry name" value="HTH_XRE"/>
    <property type="match status" value="1"/>
</dbReference>
<evidence type="ECO:0000259" key="3">
    <source>
        <dbReference type="PROSITE" id="PS50943"/>
    </source>
</evidence>
<dbReference type="GO" id="GO:0003677">
    <property type="term" value="F:DNA binding"/>
    <property type="evidence" value="ECO:0007669"/>
    <property type="project" value="UniProtKB-KW"/>
</dbReference>
<dbReference type="SUPFAM" id="SSF47413">
    <property type="entry name" value="lambda repressor-like DNA-binding domains"/>
    <property type="match status" value="1"/>
</dbReference>
<proteinExistence type="predicted"/>
<keyword evidence="5" id="KW-1185">Reference proteome</keyword>
<gene>
    <name evidence="4" type="ORF">SAMN05216410_0463</name>
</gene>
<reference evidence="4 5" key="1">
    <citation type="submission" date="2016-09" db="EMBL/GenBank/DDBJ databases">
        <authorList>
            <person name="Capua I."/>
            <person name="De Benedictis P."/>
            <person name="Joannis T."/>
            <person name="Lombin L.H."/>
            <person name="Cattoli G."/>
        </authorList>
    </citation>
    <scope>NUCLEOTIDE SEQUENCE [LARGE SCALE GENOMIC DNA]</scope>
    <source>
        <strain evidence="4 5">ISLP-3</strain>
    </source>
</reference>
<dbReference type="PANTHER" id="PTHR46558:SF4">
    <property type="entry name" value="DNA-BIDING PHAGE PROTEIN"/>
    <property type="match status" value="1"/>
</dbReference>
<dbReference type="PROSITE" id="PS50943">
    <property type="entry name" value="HTH_CROC1"/>
    <property type="match status" value="1"/>
</dbReference>
<dbReference type="InterPro" id="IPR001387">
    <property type="entry name" value="Cro/C1-type_HTH"/>
</dbReference>
<feature type="domain" description="HTH cro/C1-type" evidence="3">
    <location>
        <begin position="19"/>
        <end position="70"/>
    </location>
</feature>
<organism evidence="4 5">
    <name type="scientific">Sanguibacter gelidistatuariae</name>
    <dbReference type="NCBI Taxonomy" id="1814289"/>
    <lineage>
        <taxon>Bacteria</taxon>
        <taxon>Bacillati</taxon>
        <taxon>Actinomycetota</taxon>
        <taxon>Actinomycetes</taxon>
        <taxon>Micrococcales</taxon>
        <taxon>Sanguibacteraceae</taxon>
        <taxon>Sanguibacter</taxon>
    </lineage>
</organism>
<feature type="compositionally biased region" description="Polar residues" evidence="2">
    <location>
        <begin position="1"/>
        <end position="16"/>
    </location>
</feature>
<dbReference type="Gene3D" id="1.10.260.40">
    <property type="entry name" value="lambda repressor-like DNA-binding domains"/>
    <property type="match status" value="1"/>
</dbReference>
<dbReference type="InterPro" id="IPR010982">
    <property type="entry name" value="Lambda_DNA-bd_dom_sf"/>
</dbReference>
<evidence type="ECO:0000313" key="5">
    <source>
        <dbReference type="Proteomes" id="UP000199039"/>
    </source>
</evidence>
<dbReference type="CDD" id="cd00093">
    <property type="entry name" value="HTH_XRE"/>
    <property type="match status" value="1"/>
</dbReference>
<evidence type="ECO:0000313" key="4">
    <source>
        <dbReference type="EMBL" id="SDB85275.1"/>
    </source>
</evidence>
<dbReference type="Pfam" id="PF01381">
    <property type="entry name" value="HTH_3"/>
    <property type="match status" value="1"/>
</dbReference>
<evidence type="ECO:0000256" key="1">
    <source>
        <dbReference type="ARBA" id="ARBA00023125"/>
    </source>
</evidence>
<accession>A0A1G6GUB4</accession>
<dbReference type="STRING" id="1814289.SAMN05216410_0463"/>